<dbReference type="OrthoDB" id="5905133at2"/>
<name>A0A1T4UZK0_9GAMM</name>
<proteinExistence type="predicted"/>
<evidence type="ECO:0000313" key="2">
    <source>
        <dbReference type="Proteomes" id="UP000191116"/>
    </source>
</evidence>
<organism evidence="1 2">
    <name type="scientific">Photobacterium toruni</name>
    <dbReference type="NCBI Taxonomy" id="1935446"/>
    <lineage>
        <taxon>Bacteria</taxon>
        <taxon>Pseudomonadati</taxon>
        <taxon>Pseudomonadota</taxon>
        <taxon>Gammaproteobacteria</taxon>
        <taxon>Vibrionales</taxon>
        <taxon>Vibrionaceae</taxon>
        <taxon>Photobacterium</taxon>
    </lineage>
</organism>
<evidence type="ECO:0000313" key="1">
    <source>
        <dbReference type="EMBL" id="SKA58159.1"/>
    </source>
</evidence>
<reference evidence="1 2" key="1">
    <citation type="submission" date="2017-02" db="EMBL/GenBank/DDBJ databases">
        <authorList>
            <person name="Peterson S.W."/>
        </authorList>
    </citation>
    <scope>NUCLEOTIDE SEQUENCE [LARGE SCALE GENOMIC DNA]</scope>
    <source>
        <strain evidence="1 2">CECT 9189</strain>
    </source>
</reference>
<dbReference type="EMBL" id="FUWP01000046">
    <property type="protein sequence ID" value="SKA58159.1"/>
    <property type="molecule type" value="Genomic_DNA"/>
</dbReference>
<dbReference type="RefSeq" id="WP_080176550.1">
    <property type="nucleotide sequence ID" value="NZ_AP024854.1"/>
</dbReference>
<protein>
    <recommendedName>
        <fullName evidence="3">Phage lysis regulatory protein, LysB family</fullName>
    </recommendedName>
</protein>
<gene>
    <name evidence="1" type="ORF">CZ814_03930</name>
</gene>
<dbReference type="AlphaFoldDB" id="A0A1T4UZK0"/>
<evidence type="ECO:0008006" key="3">
    <source>
        <dbReference type="Google" id="ProtNLM"/>
    </source>
</evidence>
<dbReference type="Proteomes" id="UP000191116">
    <property type="component" value="Unassembled WGS sequence"/>
</dbReference>
<accession>A0A1T4UZK0</accession>
<sequence length="129" mass="14615">MAISKFKLIGTVGAITALSILAWTYSQIVQKLEAAQALVVEQQTQSKQLVEVNQSMQSTITRLEQASHQERLAAEHNERQRQQWQQRALKAQRQIDKDIAHEKCADLPIPNASQWLYYTKPASGDSIQN</sequence>